<reference evidence="1" key="1">
    <citation type="submission" date="2020-11" db="EMBL/GenBank/DDBJ databases">
        <title>Gallibacterium anatis 1637, full genome, WGS.</title>
        <authorList>
            <person name="Laishevtcev A.I."/>
            <person name="Yakimova E.A."/>
            <person name="Petkovich D."/>
            <person name="Stepanova T.V."/>
            <person name="Kalendr R.S."/>
            <person name="Rubalsky E.O."/>
            <person name="Zulkarneev E.R."/>
            <person name="Aleshkin A.V."/>
        </authorList>
    </citation>
    <scope>NUCLEOTIDE SEQUENCE</scope>
    <source>
        <strain evidence="1">1637</strain>
    </source>
</reference>
<sequence length="92" mass="11157">MVDELKTYFLFKLVMLKRFQKEIEEKIQNIKSIKNRYISINIDLHSFYSIYMDEIDRLSKHIKRVSSEVIEFLDKLEAALSNKNHIYFPKVK</sequence>
<gene>
    <name evidence="1" type="ORF">INT80_14795</name>
</gene>
<name>A0A930Y960_9PAST</name>
<comment type="caution">
    <text evidence="1">The sequence shown here is derived from an EMBL/GenBank/DDBJ whole genome shotgun (WGS) entry which is preliminary data.</text>
</comment>
<protein>
    <submittedName>
        <fullName evidence="1">Uncharacterized protein</fullName>
    </submittedName>
</protein>
<dbReference type="EMBL" id="JADION010000056">
    <property type="protein sequence ID" value="MBF4103132.1"/>
    <property type="molecule type" value="Genomic_DNA"/>
</dbReference>
<accession>A0A930Y960</accession>
<proteinExistence type="predicted"/>
<dbReference type="AlphaFoldDB" id="A0A930Y960"/>
<evidence type="ECO:0000313" key="1">
    <source>
        <dbReference type="EMBL" id="MBF4103132.1"/>
    </source>
</evidence>
<organism evidence="1">
    <name type="scientific">Gallibacterium anatis</name>
    <dbReference type="NCBI Taxonomy" id="750"/>
    <lineage>
        <taxon>Bacteria</taxon>
        <taxon>Pseudomonadati</taxon>
        <taxon>Pseudomonadota</taxon>
        <taxon>Gammaproteobacteria</taxon>
        <taxon>Pasteurellales</taxon>
        <taxon>Pasteurellaceae</taxon>
        <taxon>Gallibacterium</taxon>
    </lineage>
</organism>